<keyword evidence="2 8" id="KW-0732">Signal</keyword>
<evidence type="ECO:0000256" key="8">
    <source>
        <dbReference type="SAM" id="SignalP"/>
    </source>
</evidence>
<dbReference type="PANTHER" id="PTHR24100">
    <property type="entry name" value="BUTYROPHILIN"/>
    <property type="match status" value="1"/>
</dbReference>
<evidence type="ECO:0000256" key="6">
    <source>
        <dbReference type="ARBA" id="ARBA00023319"/>
    </source>
</evidence>
<dbReference type="GO" id="GO:0050863">
    <property type="term" value="P:regulation of T cell activation"/>
    <property type="evidence" value="ECO:0007669"/>
    <property type="project" value="UniProtKB-ARBA"/>
</dbReference>
<dbReference type="InterPro" id="IPR036179">
    <property type="entry name" value="Ig-like_dom_sf"/>
</dbReference>
<keyword evidence="6" id="KW-0393">Immunoglobulin domain</keyword>
<feature type="signal peptide" evidence="8">
    <location>
        <begin position="1"/>
        <end position="15"/>
    </location>
</feature>
<evidence type="ECO:0000313" key="11">
    <source>
        <dbReference type="Proteomes" id="UP000264800"/>
    </source>
</evidence>
<dbReference type="GO" id="GO:0009897">
    <property type="term" value="C:external side of plasma membrane"/>
    <property type="evidence" value="ECO:0007669"/>
    <property type="project" value="TreeGrafter"/>
</dbReference>
<dbReference type="Ensembl" id="ENSKMAT00000003480.1">
    <property type="protein sequence ID" value="ENSKMAP00000003416.1"/>
    <property type="gene ID" value="ENSKMAG00000002596.1"/>
</dbReference>
<keyword evidence="11" id="KW-1185">Reference proteome</keyword>
<keyword evidence="3 7" id="KW-0472">Membrane</keyword>
<dbReference type="InterPro" id="IPR003599">
    <property type="entry name" value="Ig_sub"/>
</dbReference>
<dbReference type="InterPro" id="IPR007110">
    <property type="entry name" value="Ig-like_dom"/>
</dbReference>
<dbReference type="GO" id="GO:0050852">
    <property type="term" value="P:T cell receptor signaling pathway"/>
    <property type="evidence" value="ECO:0007669"/>
    <property type="project" value="TreeGrafter"/>
</dbReference>
<dbReference type="Gene3D" id="2.60.40.10">
    <property type="entry name" value="Immunoglobulins"/>
    <property type="match status" value="1"/>
</dbReference>
<evidence type="ECO:0000256" key="7">
    <source>
        <dbReference type="SAM" id="Phobius"/>
    </source>
</evidence>
<keyword evidence="7" id="KW-1133">Transmembrane helix</keyword>
<evidence type="ECO:0000259" key="9">
    <source>
        <dbReference type="PROSITE" id="PS50835"/>
    </source>
</evidence>
<dbReference type="FunFam" id="2.60.40.10:FF:000142">
    <property type="entry name" value="V-set domain-containing T-cell activation inhibitor 1"/>
    <property type="match status" value="1"/>
</dbReference>
<dbReference type="Pfam" id="PF07686">
    <property type="entry name" value="V-set"/>
    <property type="match status" value="1"/>
</dbReference>
<comment type="subcellular location">
    <subcellularLocation>
        <location evidence="1">Membrane</location>
    </subcellularLocation>
</comment>
<sequence>MKMVLLLLILPSCLCVLFGPTRKFSSHLFPGRYHLIGSSEPIVAAPGDDVILPCRVDPDMDAVEKTVEWSKPDLEVDPSDRQKYVFLYRSQRENRHMMMAAYIERTSLSSEGLKHGDVSLRIRNVTLKDSGRFRCLIPTLRTDAEVRLVFYGFTADSTEIRKKCFMFLFSLKALSCNDHVYLLPCLLVITFMLVTCAPFLISLPAPGPRPIYTLPQLSFSARL</sequence>
<keyword evidence="4" id="KW-1015">Disulfide bond</keyword>
<dbReference type="InterPro" id="IPR050504">
    <property type="entry name" value="IgSF_BTN/MOG"/>
</dbReference>
<proteinExistence type="predicted"/>
<dbReference type="SUPFAM" id="SSF48726">
    <property type="entry name" value="Immunoglobulin"/>
    <property type="match status" value="1"/>
</dbReference>
<dbReference type="GO" id="GO:1903037">
    <property type="term" value="P:regulation of leukocyte cell-cell adhesion"/>
    <property type="evidence" value="ECO:0007669"/>
    <property type="project" value="UniProtKB-ARBA"/>
</dbReference>
<dbReference type="GeneTree" id="ENSGT01050000244843"/>
<evidence type="ECO:0000256" key="2">
    <source>
        <dbReference type="ARBA" id="ARBA00022729"/>
    </source>
</evidence>
<dbReference type="InterPro" id="IPR013106">
    <property type="entry name" value="Ig_V-set"/>
</dbReference>
<dbReference type="PROSITE" id="PS50835">
    <property type="entry name" value="IG_LIKE"/>
    <property type="match status" value="1"/>
</dbReference>
<keyword evidence="7" id="KW-0812">Transmembrane</keyword>
<evidence type="ECO:0000256" key="3">
    <source>
        <dbReference type="ARBA" id="ARBA00023136"/>
    </source>
</evidence>
<name>A0A3Q2ZID1_KRYMA</name>
<keyword evidence="5" id="KW-0325">Glycoprotein</keyword>
<dbReference type="GO" id="GO:0005102">
    <property type="term" value="F:signaling receptor binding"/>
    <property type="evidence" value="ECO:0007669"/>
    <property type="project" value="TreeGrafter"/>
</dbReference>
<feature type="transmembrane region" description="Helical" evidence="7">
    <location>
        <begin position="180"/>
        <end position="201"/>
    </location>
</feature>
<dbReference type="AlphaFoldDB" id="A0A3Q2ZID1"/>
<protein>
    <recommendedName>
        <fullName evidence="9">Ig-like domain-containing protein</fullName>
    </recommendedName>
</protein>
<feature type="domain" description="Ig-like" evidence="9">
    <location>
        <begin position="30"/>
        <end position="147"/>
    </location>
</feature>
<dbReference type="SMART" id="SM00409">
    <property type="entry name" value="IG"/>
    <property type="match status" value="1"/>
</dbReference>
<organism evidence="10 11">
    <name type="scientific">Kryptolebias marmoratus</name>
    <name type="common">Mangrove killifish</name>
    <name type="synonym">Rivulus marmoratus</name>
    <dbReference type="NCBI Taxonomy" id="37003"/>
    <lineage>
        <taxon>Eukaryota</taxon>
        <taxon>Metazoa</taxon>
        <taxon>Chordata</taxon>
        <taxon>Craniata</taxon>
        <taxon>Vertebrata</taxon>
        <taxon>Euteleostomi</taxon>
        <taxon>Actinopterygii</taxon>
        <taxon>Neopterygii</taxon>
        <taxon>Teleostei</taxon>
        <taxon>Neoteleostei</taxon>
        <taxon>Acanthomorphata</taxon>
        <taxon>Ovalentaria</taxon>
        <taxon>Atherinomorphae</taxon>
        <taxon>Cyprinodontiformes</taxon>
        <taxon>Rivulidae</taxon>
        <taxon>Kryptolebias</taxon>
    </lineage>
</organism>
<feature type="chain" id="PRO_5018753770" description="Ig-like domain-containing protein" evidence="8">
    <location>
        <begin position="16"/>
        <end position="223"/>
    </location>
</feature>
<accession>A0A3Q2ZID1</accession>
<evidence type="ECO:0000256" key="4">
    <source>
        <dbReference type="ARBA" id="ARBA00023157"/>
    </source>
</evidence>
<dbReference type="Proteomes" id="UP000264800">
    <property type="component" value="Unplaced"/>
</dbReference>
<reference evidence="10" key="1">
    <citation type="submission" date="2025-08" db="UniProtKB">
        <authorList>
            <consortium name="Ensembl"/>
        </authorList>
    </citation>
    <scope>IDENTIFICATION</scope>
</reference>
<evidence type="ECO:0000313" key="10">
    <source>
        <dbReference type="Ensembl" id="ENSKMAP00000003416.1"/>
    </source>
</evidence>
<dbReference type="InterPro" id="IPR013783">
    <property type="entry name" value="Ig-like_fold"/>
</dbReference>
<evidence type="ECO:0000256" key="5">
    <source>
        <dbReference type="ARBA" id="ARBA00023180"/>
    </source>
</evidence>
<dbReference type="PANTHER" id="PTHR24100:SF151">
    <property type="entry name" value="ICOS LIGAND"/>
    <property type="match status" value="1"/>
</dbReference>
<reference evidence="10" key="2">
    <citation type="submission" date="2025-09" db="UniProtKB">
        <authorList>
            <consortium name="Ensembl"/>
        </authorList>
    </citation>
    <scope>IDENTIFICATION</scope>
</reference>
<dbReference type="GO" id="GO:0001817">
    <property type="term" value="P:regulation of cytokine production"/>
    <property type="evidence" value="ECO:0007669"/>
    <property type="project" value="TreeGrafter"/>
</dbReference>
<evidence type="ECO:0000256" key="1">
    <source>
        <dbReference type="ARBA" id="ARBA00004370"/>
    </source>
</evidence>